<comment type="caution">
    <text evidence="4">The sequence shown here is derived from an EMBL/GenBank/DDBJ whole genome shotgun (WGS) entry which is preliminary data.</text>
</comment>
<dbReference type="InterPro" id="IPR057169">
    <property type="entry name" value="DUF7847"/>
</dbReference>
<gene>
    <name evidence="4" type="ORF">M1E25_09485</name>
</gene>
<keyword evidence="2" id="KW-0812">Transmembrane</keyword>
<protein>
    <recommendedName>
        <fullName evidence="3">DUF7847 domain-containing protein</fullName>
    </recommendedName>
</protein>
<proteinExistence type="predicted"/>
<feature type="compositionally biased region" description="Pro residues" evidence="1">
    <location>
        <begin position="382"/>
        <end position="395"/>
    </location>
</feature>
<sequence>MSKDQGWEPSGNPAAGGQGWGGGAPYGGPPGGWGWAPPPPPKPGVIPLAPLSVGDIVSGSFSAMTRYWKPLFGTAGAVYGGLAALIVLGLGLGYLVVSDHVNALFDLPDGTDPDPADLIPVLVAFGVVYLLAVIALLIASAVGYASCAVVVREAVLGRDVTFGAVWRQAWARVPSVIGAVLLSGLAAFGPVLVGMIAAMVAAGVFAVGGNAQDAGSVFGIAMLVIFLVLLPLGIWIHIRFCLAPQAVVFEPQRAVAAMRRSVRLVRGSWWRVFGITALGFVIGVGLSYAVSIPFTIVGMIVGFPGMATMGPEPDLPALFASMGLYMTFVMTGSMIGQIVAQVFSSLVTGLVYVDQRIRREDLVSSLAAAVGIPSGPEGPSGPATPGPTPEGPGRPPAEGHSAPGPQDPPAPPATGPATG</sequence>
<keyword evidence="2" id="KW-1133">Transmembrane helix</keyword>
<evidence type="ECO:0000259" key="3">
    <source>
        <dbReference type="Pfam" id="PF25231"/>
    </source>
</evidence>
<keyword evidence="5" id="KW-1185">Reference proteome</keyword>
<feature type="transmembrane region" description="Helical" evidence="2">
    <location>
        <begin position="118"/>
        <end position="151"/>
    </location>
</feature>
<dbReference type="RefSeq" id="WP_251412579.1">
    <property type="nucleotide sequence ID" value="NZ_JAMQGM010000019.1"/>
</dbReference>
<feature type="transmembrane region" description="Helical" evidence="2">
    <location>
        <begin position="176"/>
        <end position="205"/>
    </location>
</feature>
<evidence type="ECO:0000313" key="4">
    <source>
        <dbReference type="EMBL" id="MCM2577584.1"/>
    </source>
</evidence>
<feature type="domain" description="DUF7847" evidence="3">
    <location>
        <begin position="179"/>
        <end position="352"/>
    </location>
</feature>
<keyword evidence="2" id="KW-0472">Membrane</keyword>
<evidence type="ECO:0000313" key="5">
    <source>
        <dbReference type="Proteomes" id="UP001167160"/>
    </source>
</evidence>
<feature type="transmembrane region" description="Helical" evidence="2">
    <location>
        <begin position="269"/>
        <end position="302"/>
    </location>
</feature>
<evidence type="ECO:0000256" key="2">
    <source>
        <dbReference type="SAM" id="Phobius"/>
    </source>
</evidence>
<feature type="compositionally biased region" description="Gly residues" evidence="1">
    <location>
        <begin position="14"/>
        <end position="34"/>
    </location>
</feature>
<evidence type="ECO:0000256" key="1">
    <source>
        <dbReference type="SAM" id="MobiDB-lite"/>
    </source>
</evidence>
<name>A0ABT0X4W0_9ACTN</name>
<reference evidence="4" key="1">
    <citation type="journal article" date="2023" name="Int. J. Syst. Evol. Microbiol.">
        <title>Streptomyces meridianus sp. nov. isolated from brackish water of the Tagus estuary in Alcochete, Portugal.</title>
        <authorList>
            <person name="Santos J.D.N."/>
            <person name="Klimek D."/>
            <person name="Calusinska M."/>
            <person name="Lobo Da Cunha A."/>
            <person name="Catita J."/>
            <person name="Goncalves H."/>
            <person name="Gonzalez I."/>
            <person name="Reyes F."/>
            <person name="Lage O.M."/>
        </authorList>
    </citation>
    <scope>NUCLEOTIDE SEQUENCE</scope>
    <source>
        <strain evidence="4">MTZ3.1</strain>
    </source>
</reference>
<accession>A0ABT0X4W0</accession>
<feature type="region of interest" description="Disordered" evidence="1">
    <location>
        <begin position="1"/>
        <end position="39"/>
    </location>
</feature>
<dbReference type="EMBL" id="JAMQGM010000019">
    <property type="protein sequence ID" value="MCM2577584.1"/>
    <property type="molecule type" value="Genomic_DNA"/>
</dbReference>
<feature type="transmembrane region" description="Helical" evidence="2">
    <location>
        <begin position="322"/>
        <end position="353"/>
    </location>
</feature>
<organism evidence="4 5">
    <name type="scientific">Streptomyces meridianus</name>
    <dbReference type="NCBI Taxonomy" id="2938945"/>
    <lineage>
        <taxon>Bacteria</taxon>
        <taxon>Bacillati</taxon>
        <taxon>Actinomycetota</taxon>
        <taxon>Actinomycetes</taxon>
        <taxon>Kitasatosporales</taxon>
        <taxon>Streptomycetaceae</taxon>
        <taxon>Streptomyces</taxon>
    </lineage>
</organism>
<feature type="compositionally biased region" description="Pro residues" evidence="1">
    <location>
        <begin position="405"/>
        <end position="419"/>
    </location>
</feature>
<feature type="region of interest" description="Disordered" evidence="1">
    <location>
        <begin position="371"/>
        <end position="419"/>
    </location>
</feature>
<feature type="transmembrane region" description="Helical" evidence="2">
    <location>
        <begin position="217"/>
        <end position="236"/>
    </location>
</feature>
<dbReference type="Pfam" id="PF25231">
    <property type="entry name" value="DUF7847"/>
    <property type="match status" value="1"/>
</dbReference>
<feature type="transmembrane region" description="Helical" evidence="2">
    <location>
        <begin position="71"/>
        <end position="98"/>
    </location>
</feature>
<dbReference type="Proteomes" id="UP001167160">
    <property type="component" value="Unassembled WGS sequence"/>
</dbReference>